<sequence>MDNDKFIELCKKKVVDYTNTFMNLNSIDRPVHISTGDVYVVWLNRTLQNNKALLSTTVSNGMYYEVTYNGDKNELYFDAYSHVHNRTFKLDE</sequence>
<evidence type="ECO:0000313" key="2">
    <source>
        <dbReference type="Proteomes" id="UP000470980"/>
    </source>
</evidence>
<dbReference type="InterPro" id="IPR046242">
    <property type="entry name" value="DUF6275"/>
</dbReference>
<proteinExistence type="predicted"/>
<dbReference type="RefSeq" id="WP_160995720.1">
    <property type="nucleotide sequence ID" value="NZ_JAQEUO010000002.1"/>
</dbReference>
<gene>
    <name evidence="1" type="ORF">FYL10_09070</name>
</gene>
<dbReference type="Pfam" id="PF19791">
    <property type="entry name" value="DUF6275"/>
    <property type="match status" value="1"/>
</dbReference>
<comment type="caution">
    <text evidence="1">The sequence shown here is derived from an EMBL/GenBank/DDBJ whole genome shotgun (WGS) entry which is preliminary data.</text>
</comment>
<reference evidence="1 2" key="1">
    <citation type="journal article" date="2020" name="Food Funct.">
        <title>Screening of Lactobacillus salivarius strains from the feces of Chinese populations and the evaluation of their effects against intestinal inflammation in mice.</title>
        <authorList>
            <person name="Zhai Q."/>
            <person name="Shen X."/>
            <person name="Cen S."/>
            <person name="Zhang C."/>
            <person name="Tian F."/>
            <person name="Zhao J."/>
            <person name="Zhang H."/>
            <person name="Xue Y."/>
            <person name="Chen W."/>
        </authorList>
    </citation>
    <scope>NUCLEOTIDE SEQUENCE [LARGE SCALE GENOMIC DNA]</scope>
    <source>
        <strain evidence="1 2">FZJTZ9M6.scaf</strain>
    </source>
</reference>
<dbReference type="EMBL" id="VSTR01000022">
    <property type="protein sequence ID" value="MYY73787.1"/>
    <property type="molecule type" value="Genomic_DNA"/>
</dbReference>
<dbReference type="AlphaFoldDB" id="A0ABD6J6P5"/>
<evidence type="ECO:0000313" key="1">
    <source>
        <dbReference type="EMBL" id="MYY73787.1"/>
    </source>
</evidence>
<name>A0ABD6J6P5_9LACO</name>
<dbReference type="Proteomes" id="UP000470980">
    <property type="component" value="Unassembled WGS sequence"/>
</dbReference>
<organism evidence="1 2">
    <name type="scientific">Ligilactobacillus salivarius</name>
    <dbReference type="NCBI Taxonomy" id="1624"/>
    <lineage>
        <taxon>Bacteria</taxon>
        <taxon>Bacillati</taxon>
        <taxon>Bacillota</taxon>
        <taxon>Bacilli</taxon>
        <taxon>Lactobacillales</taxon>
        <taxon>Lactobacillaceae</taxon>
        <taxon>Ligilactobacillus</taxon>
    </lineage>
</organism>
<protein>
    <submittedName>
        <fullName evidence="1">Uncharacterized protein</fullName>
    </submittedName>
</protein>
<accession>A0ABD6J6P5</accession>